<evidence type="ECO:0000256" key="2">
    <source>
        <dbReference type="SAM" id="Phobius"/>
    </source>
</evidence>
<keyword evidence="4" id="KW-1185">Reference proteome</keyword>
<keyword evidence="2" id="KW-0472">Membrane</keyword>
<feature type="region of interest" description="Disordered" evidence="1">
    <location>
        <begin position="72"/>
        <end position="104"/>
    </location>
</feature>
<organism evidence="3 4">
    <name type="scientific">Desulfobotulus pelophilus</name>
    <dbReference type="NCBI Taxonomy" id="2823377"/>
    <lineage>
        <taxon>Bacteria</taxon>
        <taxon>Pseudomonadati</taxon>
        <taxon>Thermodesulfobacteriota</taxon>
        <taxon>Desulfobacteria</taxon>
        <taxon>Desulfobacterales</taxon>
        <taxon>Desulfobacteraceae</taxon>
        <taxon>Desulfobotulus</taxon>
    </lineage>
</organism>
<sequence length="104" mass="11926">MKFFFASGYQLFYGFLILLSLAFALFGILVLRIAYHLEEPGYFILFFFAANFIILLSITFAIISFFRIRTFRSPPSENKDNNGQSSPGDHSTGEKRPAKRTAKR</sequence>
<comment type="caution">
    <text evidence="3">The sequence shown here is derived from an EMBL/GenBank/DDBJ whole genome shotgun (WGS) entry which is preliminary data.</text>
</comment>
<feature type="compositionally biased region" description="Polar residues" evidence="1">
    <location>
        <begin position="73"/>
        <end position="89"/>
    </location>
</feature>
<evidence type="ECO:0000313" key="3">
    <source>
        <dbReference type="EMBL" id="MCW7754691.1"/>
    </source>
</evidence>
<keyword evidence="2" id="KW-0812">Transmembrane</keyword>
<dbReference type="Proteomes" id="UP001209681">
    <property type="component" value="Unassembled WGS sequence"/>
</dbReference>
<dbReference type="EMBL" id="JAPFPW010000014">
    <property type="protein sequence ID" value="MCW7754691.1"/>
    <property type="molecule type" value="Genomic_DNA"/>
</dbReference>
<gene>
    <name evidence="3" type="ORF">OOT00_11935</name>
</gene>
<keyword evidence="2" id="KW-1133">Transmembrane helix</keyword>
<feature type="transmembrane region" description="Helical" evidence="2">
    <location>
        <begin position="12"/>
        <end position="35"/>
    </location>
</feature>
<feature type="transmembrane region" description="Helical" evidence="2">
    <location>
        <begin position="41"/>
        <end position="66"/>
    </location>
</feature>
<accession>A0ABT3NB50</accession>
<reference evidence="3 4" key="1">
    <citation type="submission" date="2022-11" db="EMBL/GenBank/DDBJ databases">
        <title>Desulfobotulus tamanensis H1 sp. nov. - anaerobic, alkaliphilic, sulphate reducing bacterium isolated from terrestrial mud volcano.</title>
        <authorList>
            <person name="Frolova A."/>
            <person name="Merkel A.Y."/>
            <person name="Slobodkin A.I."/>
        </authorList>
    </citation>
    <scope>NUCLEOTIDE SEQUENCE [LARGE SCALE GENOMIC DNA]</scope>
    <source>
        <strain evidence="3 4">H1</strain>
    </source>
</reference>
<evidence type="ECO:0000313" key="4">
    <source>
        <dbReference type="Proteomes" id="UP001209681"/>
    </source>
</evidence>
<name>A0ABT3NB50_9BACT</name>
<evidence type="ECO:0000256" key="1">
    <source>
        <dbReference type="SAM" id="MobiDB-lite"/>
    </source>
</evidence>
<dbReference type="RefSeq" id="WP_265425603.1">
    <property type="nucleotide sequence ID" value="NZ_JAPFPW010000014.1"/>
</dbReference>
<protein>
    <submittedName>
        <fullName evidence="3">Uncharacterized protein</fullName>
    </submittedName>
</protein>
<proteinExistence type="predicted"/>